<name>A0ABS2D3E3_9SPHN</name>
<accession>A0ABS2D3E3</accession>
<proteinExistence type="predicted"/>
<dbReference type="EMBL" id="JAFEMC010000001">
    <property type="protein sequence ID" value="MBM6575432.1"/>
    <property type="molecule type" value="Genomic_DNA"/>
</dbReference>
<evidence type="ECO:0000313" key="3">
    <source>
        <dbReference type="Proteomes" id="UP000763641"/>
    </source>
</evidence>
<protein>
    <submittedName>
        <fullName evidence="2">HAD family hydrolase</fullName>
    </submittedName>
</protein>
<dbReference type="NCBIfam" id="TIGR01686">
    <property type="entry name" value="FkbH"/>
    <property type="match status" value="1"/>
</dbReference>
<comment type="caution">
    <text evidence="2">The sequence shown here is derived from an EMBL/GenBank/DDBJ whole genome shotgun (WGS) entry which is preliminary data.</text>
</comment>
<dbReference type="InterPro" id="IPR010037">
    <property type="entry name" value="FkbH_domain"/>
</dbReference>
<dbReference type="Gene3D" id="3.40.50.1000">
    <property type="entry name" value="HAD superfamily/HAD-like"/>
    <property type="match status" value="1"/>
</dbReference>
<evidence type="ECO:0000259" key="1">
    <source>
        <dbReference type="Pfam" id="PF21211"/>
    </source>
</evidence>
<dbReference type="GO" id="GO:0016787">
    <property type="term" value="F:hydrolase activity"/>
    <property type="evidence" value="ECO:0007669"/>
    <property type="project" value="UniProtKB-KW"/>
</dbReference>
<organism evidence="2 3">
    <name type="scientific">Sphingomonas longa</name>
    <dbReference type="NCBI Taxonomy" id="2778730"/>
    <lineage>
        <taxon>Bacteria</taxon>
        <taxon>Pseudomonadati</taxon>
        <taxon>Pseudomonadota</taxon>
        <taxon>Alphaproteobacteria</taxon>
        <taxon>Sphingomonadales</taxon>
        <taxon>Sphingomonadaceae</taxon>
        <taxon>Sphingomonas</taxon>
    </lineage>
</organism>
<dbReference type="InterPro" id="IPR036412">
    <property type="entry name" value="HAD-like_sf"/>
</dbReference>
<dbReference type="InterPro" id="IPR010033">
    <property type="entry name" value="HAD_SF_ppase_IIIC"/>
</dbReference>
<dbReference type="RefSeq" id="WP_204194763.1">
    <property type="nucleotide sequence ID" value="NZ_JAFEMC010000001.1"/>
</dbReference>
<reference evidence="2 3" key="1">
    <citation type="submission" date="2020-12" db="EMBL/GenBank/DDBJ databases">
        <title>Sphingomonas sp.</title>
        <authorList>
            <person name="Kim M.K."/>
        </authorList>
    </citation>
    <scope>NUCLEOTIDE SEQUENCE [LARGE SCALE GENOMIC DNA]</scope>
    <source>
        <strain evidence="2 3">BT552</strain>
    </source>
</reference>
<evidence type="ECO:0000313" key="2">
    <source>
        <dbReference type="EMBL" id="MBM6575432.1"/>
    </source>
</evidence>
<sequence length="638" mass="68545">MLSDLAWLPPAPASIRDDFKALKAAATTPDAAFSDALTRVSLHRLDEGQLAKLAGIVGRVAGDLSPFSRVKLGLLGDGTLSLLASAIVGSGVRHGLLIDVVEGGYGSAVQDAADPSSALRAAGLDMALLALDHRLAGLDRAMPTAADAAAQVDAAFGRIRMIVDGMRADLKGPVLVQTLSTPVEPLFGSFDRVEPGSVFAMVEALNRRLAEWAREGGIVLVDTARLAASVGHERWDDPRHWHASKLGFSPDMIPVYADVVARTIGAIRGKAKKALVLDLDNTLWGGIIGDDGLDGIALGQGNATGEAFLAIQRLALELRARGVVLAVCSKNEDDAARLPFREHPDMLLREEHIAVFQANWTDKASNLKAIAETLNIGVDALVFLDDNPAERAQVRRELPLVGVPELPADPALYPRMLAAAGYFDTVALSEEDRLRADQYQANAQRAQMQAGASDMDSYLASLAMTCTIRPVDSISRPRVAQLINKSNQFNLTTRRYTEAEVAAAEADPQRHAVQIRLVDRFGDNGIISVLIADKGDADWTIDTWLMSCRVLGRRVQEAALAHLVAAAGTEGAERLIGHFVPSPKNRMVEDHYAKLGFTADGDLPDGGTRWVLDLADYTPPVLPMQVDDLFRTEERQAA</sequence>
<dbReference type="Pfam" id="PF21211">
    <property type="entry name" value="FkbH_N"/>
    <property type="match status" value="1"/>
</dbReference>
<dbReference type="InterPro" id="IPR023214">
    <property type="entry name" value="HAD_sf"/>
</dbReference>
<dbReference type="NCBIfam" id="TIGR01681">
    <property type="entry name" value="HAD-SF-IIIC"/>
    <property type="match status" value="1"/>
</dbReference>
<keyword evidence="3" id="KW-1185">Reference proteome</keyword>
<keyword evidence="2" id="KW-0378">Hydrolase</keyword>
<dbReference type="Proteomes" id="UP000763641">
    <property type="component" value="Unassembled WGS sequence"/>
</dbReference>
<dbReference type="SUPFAM" id="SSF56784">
    <property type="entry name" value="HAD-like"/>
    <property type="match status" value="1"/>
</dbReference>
<feature type="domain" description="BF1531-like N-terminal" evidence="1">
    <location>
        <begin position="71"/>
        <end position="260"/>
    </location>
</feature>
<dbReference type="Gene3D" id="3.40.50.1110">
    <property type="entry name" value="SGNH hydrolase"/>
    <property type="match status" value="1"/>
</dbReference>
<dbReference type="InterPro" id="IPR036514">
    <property type="entry name" value="SGNH_hydro_sf"/>
</dbReference>
<gene>
    <name evidence="2" type="ORF">ILT43_03555</name>
</gene>
<dbReference type="InterPro" id="IPR049369">
    <property type="entry name" value="BF1531-like_N"/>
</dbReference>